<dbReference type="Proteomes" id="UP000692954">
    <property type="component" value="Unassembled WGS sequence"/>
</dbReference>
<dbReference type="AlphaFoldDB" id="A0A8S1RTL0"/>
<accession>A0A8S1RTL0</accession>
<name>A0A8S1RTL0_9CILI</name>
<comment type="caution">
    <text evidence="1">The sequence shown here is derived from an EMBL/GenBank/DDBJ whole genome shotgun (WGS) entry which is preliminary data.</text>
</comment>
<sequence>MKQIKIQNSNKCKYVAQIKSSKAMMQQNRVLIQQGKRSKKNYPSSQSKKQQNMLLEIKFLELRKKFANAHFWLNIENSIFTLKIKELIQKKMLKDFSFNYIKIAGKIDNLKAKQGFSKALDLSQINIKLYNIVITQRILLMKREDNKKQQLQKKQMKRNHRKLKIHSKLQKVIQCQFVCMLFQPSTILSFLLETGKIQKIFKKQISIYQSFDTNKLSIEFQITQLEFENVNKIHQEKWKLNMQNLSKEKRNQDQQSTFKLQEKEKLRNKLAVQSFSFQMLIALNRIRSVDPSFLNFTISLQNLFHYCYSSTITNSSFILFETIQTNWKIYLIEKLIFNSFQYFLRLKKSLVRVLIKIKIYLYRTKLYQSFSFDFQIAEAENQQFFKFNHLNLTRTSDGNLDIISHFLRFLISNQYIFKLIDIIIEQIILIEKSIIEPDVPKIDPIKLVNQEELNNQRNSYPRAINSKISANRFITLSNYNKRTFHTRQKINQIKSLTLYTNSKFIVQGKIYYQATYFKIINLTNLHSEIVAMFLKIMMVKPNQFQLIWHFVLQ</sequence>
<evidence type="ECO:0000313" key="2">
    <source>
        <dbReference type="Proteomes" id="UP000692954"/>
    </source>
</evidence>
<evidence type="ECO:0000313" key="1">
    <source>
        <dbReference type="EMBL" id="CAD8130750.1"/>
    </source>
</evidence>
<dbReference type="EMBL" id="CAJJDN010000323">
    <property type="protein sequence ID" value="CAD8130750.1"/>
    <property type="molecule type" value="Genomic_DNA"/>
</dbReference>
<proteinExistence type="predicted"/>
<organism evidence="1 2">
    <name type="scientific">Paramecium sonneborni</name>
    <dbReference type="NCBI Taxonomy" id="65129"/>
    <lineage>
        <taxon>Eukaryota</taxon>
        <taxon>Sar</taxon>
        <taxon>Alveolata</taxon>
        <taxon>Ciliophora</taxon>
        <taxon>Intramacronucleata</taxon>
        <taxon>Oligohymenophorea</taxon>
        <taxon>Peniculida</taxon>
        <taxon>Parameciidae</taxon>
        <taxon>Paramecium</taxon>
    </lineage>
</organism>
<reference evidence="1" key="1">
    <citation type="submission" date="2021-01" db="EMBL/GenBank/DDBJ databases">
        <authorList>
            <consortium name="Genoscope - CEA"/>
            <person name="William W."/>
        </authorList>
    </citation>
    <scope>NUCLEOTIDE SEQUENCE</scope>
</reference>
<keyword evidence="2" id="KW-1185">Reference proteome</keyword>
<protein>
    <submittedName>
        <fullName evidence="1">Uncharacterized protein</fullName>
    </submittedName>
</protein>
<gene>
    <name evidence="1" type="ORF">PSON_ATCC_30995.1.T3230011</name>
</gene>